<dbReference type="EMBL" id="VSRR010002651">
    <property type="protein sequence ID" value="MPC32566.1"/>
    <property type="molecule type" value="Genomic_DNA"/>
</dbReference>
<reference evidence="1 2" key="1">
    <citation type="submission" date="2019-05" db="EMBL/GenBank/DDBJ databases">
        <title>Another draft genome of Portunus trituberculatus and its Hox gene families provides insights of decapod evolution.</title>
        <authorList>
            <person name="Jeong J.-H."/>
            <person name="Song I."/>
            <person name="Kim S."/>
            <person name="Choi T."/>
            <person name="Kim D."/>
            <person name="Ryu S."/>
            <person name="Kim W."/>
        </authorList>
    </citation>
    <scope>NUCLEOTIDE SEQUENCE [LARGE SCALE GENOMIC DNA]</scope>
    <source>
        <tissue evidence="1">Muscle</tissue>
    </source>
</reference>
<dbReference type="AlphaFoldDB" id="A0A5B7EHB9"/>
<dbReference type="Proteomes" id="UP000324222">
    <property type="component" value="Unassembled WGS sequence"/>
</dbReference>
<evidence type="ECO:0000313" key="1">
    <source>
        <dbReference type="EMBL" id="MPC32566.1"/>
    </source>
</evidence>
<proteinExistence type="predicted"/>
<evidence type="ECO:0000313" key="2">
    <source>
        <dbReference type="Proteomes" id="UP000324222"/>
    </source>
</evidence>
<gene>
    <name evidence="1" type="ORF">E2C01_025882</name>
</gene>
<accession>A0A5B7EHB9</accession>
<sequence length="127" mass="13776">MSEVLSIPHGCLINSQVGFSNILHKDDVLAVCISFLHYLHNYLTLGRSLGEGVMRLPQARHQNKATGFFYELCTSGVALVCPEVFCQKRSVRESVATEGTLVGAVSLPVDPCLMPFQGLLATEPSPT</sequence>
<organism evidence="1 2">
    <name type="scientific">Portunus trituberculatus</name>
    <name type="common">Swimming crab</name>
    <name type="synonym">Neptunus trituberculatus</name>
    <dbReference type="NCBI Taxonomy" id="210409"/>
    <lineage>
        <taxon>Eukaryota</taxon>
        <taxon>Metazoa</taxon>
        <taxon>Ecdysozoa</taxon>
        <taxon>Arthropoda</taxon>
        <taxon>Crustacea</taxon>
        <taxon>Multicrustacea</taxon>
        <taxon>Malacostraca</taxon>
        <taxon>Eumalacostraca</taxon>
        <taxon>Eucarida</taxon>
        <taxon>Decapoda</taxon>
        <taxon>Pleocyemata</taxon>
        <taxon>Brachyura</taxon>
        <taxon>Eubrachyura</taxon>
        <taxon>Portunoidea</taxon>
        <taxon>Portunidae</taxon>
        <taxon>Portuninae</taxon>
        <taxon>Portunus</taxon>
    </lineage>
</organism>
<name>A0A5B7EHB9_PORTR</name>
<protein>
    <submittedName>
        <fullName evidence="1">Uncharacterized protein</fullName>
    </submittedName>
</protein>
<comment type="caution">
    <text evidence="1">The sequence shown here is derived from an EMBL/GenBank/DDBJ whole genome shotgun (WGS) entry which is preliminary data.</text>
</comment>
<keyword evidence="2" id="KW-1185">Reference proteome</keyword>